<dbReference type="EMBL" id="FPJG01000006">
    <property type="protein sequence ID" value="SFW86253.1"/>
    <property type="molecule type" value="Genomic_DNA"/>
</dbReference>
<dbReference type="RefSeq" id="WP_072479683.1">
    <property type="nucleotide sequence ID" value="NZ_FPJG01000006.1"/>
</dbReference>
<evidence type="ECO:0008006" key="4">
    <source>
        <dbReference type="Google" id="ProtNLM"/>
    </source>
</evidence>
<reference evidence="3" key="1">
    <citation type="submission" date="2016-11" db="EMBL/GenBank/DDBJ databases">
        <authorList>
            <person name="Varghese N."/>
            <person name="Submissions S."/>
        </authorList>
    </citation>
    <scope>NUCLEOTIDE SEQUENCE [LARGE SCALE GENOMIC DNA]</scope>
    <source>
        <strain evidence="3">DSM 44671</strain>
    </source>
</reference>
<sequence length="141" mass="15024">MGIDFDDVKNAVSGENVDQAAEFAKSRFGEHADKIDAAADKAKSFFDRGQPGERDTDNTPSGESDHRQGNEYGGREDGGYDRSPGTEYGGNRQPGGDYGRHATAEHDNSSFAEEPRAEEAATGGYGESSYDTGNAGSGYRD</sequence>
<protein>
    <recommendedName>
        <fullName evidence="4">MT0933-like antitoxin protein</fullName>
    </recommendedName>
</protein>
<evidence type="ECO:0000313" key="3">
    <source>
        <dbReference type="Proteomes" id="UP000182740"/>
    </source>
</evidence>
<proteinExistence type="predicted"/>
<accession>A0A1K1SQU4</accession>
<feature type="compositionally biased region" description="Basic and acidic residues" evidence="1">
    <location>
        <begin position="98"/>
        <end position="119"/>
    </location>
</feature>
<feature type="region of interest" description="Disordered" evidence="1">
    <location>
        <begin position="39"/>
        <end position="141"/>
    </location>
</feature>
<organism evidence="2 3">
    <name type="scientific">Amycolatopsis australiensis</name>
    <dbReference type="NCBI Taxonomy" id="546364"/>
    <lineage>
        <taxon>Bacteria</taxon>
        <taxon>Bacillati</taxon>
        <taxon>Actinomycetota</taxon>
        <taxon>Actinomycetes</taxon>
        <taxon>Pseudonocardiales</taxon>
        <taxon>Pseudonocardiaceae</taxon>
        <taxon>Amycolatopsis</taxon>
    </lineage>
</organism>
<evidence type="ECO:0000256" key="1">
    <source>
        <dbReference type="SAM" id="MobiDB-lite"/>
    </source>
</evidence>
<dbReference type="Pfam" id="PF14013">
    <property type="entry name" value="MT0933_antitox"/>
    <property type="match status" value="1"/>
</dbReference>
<keyword evidence="3" id="KW-1185">Reference proteome</keyword>
<evidence type="ECO:0000313" key="2">
    <source>
        <dbReference type="EMBL" id="SFW86253.1"/>
    </source>
</evidence>
<feature type="compositionally biased region" description="Basic and acidic residues" evidence="1">
    <location>
        <begin position="39"/>
        <end position="80"/>
    </location>
</feature>
<dbReference type="InterPro" id="IPR028037">
    <property type="entry name" value="Antitoxin_Rv0909/MT0933"/>
</dbReference>
<dbReference type="Proteomes" id="UP000182740">
    <property type="component" value="Unassembled WGS sequence"/>
</dbReference>
<gene>
    <name evidence="2" type="ORF">SAMN04489730_6340</name>
</gene>
<name>A0A1K1SQU4_9PSEU</name>
<dbReference type="AlphaFoldDB" id="A0A1K1SQU4"/>